<evidence type="ECO:0008006" key="3">
    <source>
        <dbReference type="Google" id="ProtNLM"/>
    </source>
</evidence>
<proteinExistence type="predicted"/>
<keyword evidence="2" id="KW-1185">Reference proteome</keyword>
<gene>
    <name evidence="1" type="ORF">SNA_31285</name>
</gene>
<feature type="non-terminal residue" evidence="1">
    <location>
        <position position="233"/>
    </location>
</feature>
<comment type="caution">
    <text evidence="1">The sequence shown here is derived from an EMBL/GenBank/DDBJ whole genome shotgun (WGS) entry which is preliminary data.</text>
</comment>
<evidence type="ECO:0000313" key="1">
    <source>
        <dbReference type="EMBL" id="KIZ14735.1"/>
    </source>
</evidence>
<protein>
    <recommendedName>
        <fullName evidence="3">Protein phosphatase</fullName>
    </recommendedName>
</protein>
<feature type="non-terminal residue" evidence="1">
    <location>
        <position position="1"/>
    </location>
</feature>
<name>A0A0D7CFU1_9ACTN</name>
<reference evidence="1 2" key="1">
    <citation type="submission" date="2014-09" db="EMBL/GenBank/DDBJ databases">
        <title>Draft genome sequence of Streptomyces natalensis ATCC 27448, producer of the antifungal pimaricin.</title>
        <authorList>
            <person name="Mendes M.V."/>
            <person name="Beites T."/>
            <person name="Pires S."/>
            <person name="Santos C.L."/>
            <person name="Moradas-Ferreira P."/>
        </authorList>
    </citation>
    <scope>NUCLEOTIDE SEQUENCE [LARGE SCALE GENOMIC DNA]</scope>
    <source>
        <strain evidence="1 2">ATCC 27448</strain>
    </source>
</reference>
<dbReference type="EMBL" id="JRKI01000055">
    <property type="protein sequence ID" value="KIZ14735.1"/>
    <property type="molecule type" value="Genomic_DNA"/>
</dbReference>
<organism evidence="1 2">
    <name type="scientific">Streptomyces natalensis ATCC 27448</name>
    <dbReference type="NCBI Taxonomy" id="1240678"/>
    <lineage>
        <taxon>Bacteria</taxon>
        <taxon>Bacillati</taxon>
        <taxon>Actinomycetota</taxon>
        <taxon>Actinomycetes</taxon>
        <taxon>Kitasatosporales</taxon>
        <taxon>Streptomycetaceae</taxon>
        <taxon>Streptomyces</taxon>
    </lineage>
</organism>
<evidence type="ECO:0000313" key="2">
    <source>
        <dbReference type="Proteomes" id="UP000032458"/>
    </source>
</evidence>
<accession>A0A0D7CFU1</accession>
<dbReference type="Proteomes" id="UP000032458">
    <property type="component" value="Unassembled WGS sequence"/>
</dbReference>
<sequence length="233" mass="25312">KKEAGAIRDKGADVHSSFQGLRAYYSAPEAEQLFASTKPVATKAHHFADELEKVGAALDTFAAEVRPLVARLHKLEGAASHFVADIKQDEDWQYDPVKVAVNKQLIQEVSATVQAFWAAEVAAANKITALVSHGTHWTLGDGTKKKGGHTYGLTKEAMSSAGDTPWGKVVDQKRHWYDPGAVVSWVKNFVWDGTVVDGMWGTLKGLWSLTPWGDNFGAAWKSMGHLATVTTVP</sequence>
<dbReference type="AlphaFoldDB" id="A0A0D7CFU1"/>